<dbReference type="Gene3D" id="1.10.245.10">
    <property type="entry name" value="SWIB/MDM2 domain"/>
    <property type="match status" value="1"/>
</dbReference>
<evidence type="ECO:0000259" key="4">
    <source>
        <dbReference type="PROSITE" id="PS51925"/>
    </source>
</evidence>
<comment type="similarity">
    <text evidence="1">Belongs to the SMARCD family.</text>
</comment>
<sequence>MQLQYFTVSAIPYLLSWSVVNLKPLVLPPQRPGMPPSNRMTPQGPAMGPPGYGNSPVSRPGMPGGMDPSRKRPAPQQIQPVQQQNRNQHTKKKKMADKILPQRQKRKLRIFISNTFNPAKPDAEDGEGTVASWELRVEGRLLEDQKRKFSSFFKSLVIELDKDLYGPDNHLVEWHRTATTQETDGFQVKRPGDVGVRCTVLLMLDYQPPQFKLDPRLARMLGIHTQTRPVIIQALWQYVKTHKLQDPHEREFINCDKYLQQIFETQRMKFSEIPQRLHALLMPPEPIIINHVISVDPNDQKKTACYDIDVEVDDTLKTQMNSFLLSTASQQEIAGLDNKIHETIETINQLKTQREFMLSFARDPQGFINDWLQSQCRDLKTMTDVVGNPEEERRAEFYFQPWAQEAVCRYFYSKVQQRRQELEQALGIRNT</sequence>
<dbReference type="InterPro" id="IPR003121">
    <property type="entry name" value="SWIB_MDM2_domain"/>
</dbReference>
<dbReference type="CDD" id="cd17674">
    <property type="entry name" value="SWIB_BAF60A"/>
    <property type="match status" value="1"/>
</dbReference>
<feature type="region of interest" description="Disordered" evidence="3">
    <location>
        <begin position="31"/>
        <end position="95"/>
    </location>
</feature>
<evidence type="ECO:0000256" key="1">
    <source>
        <dbReference type="ARBA" id="ARBA00010619"/>
    </source>
</evidence>
<dbReference type="GeneTree" id="ENSGT00940000156629"/>
<reference evidence="5" key="1">
    <citation type="submission" date="2025-08" db="UniProtKB">
        <authorList>
            <consortium name="Ensembl"/>
        </authorList>
    </citation>
    <scope>IDENTIFICATION</scope>
</reference>
<reference evidence="5" key="2">
    <citation type="submission" date="2025-09" db="UniProtKB">
        <authorList>
            <consortium name="Ensembl"/>
        </authorList>
    </citation>
    <scope>IDENTIFICATION</scope>
</reference>
<dbReference type="InterPro" id="IPR036885">
    <property type="entry name" value="SWIB_MDM2_dom_sf"/>
</dbReference>
<dbReference type="Ensembl" id="ENSGMOT00000035702.1">
    <property type="protein sequence ID" value="ENSGMOP00000059204.1"/>
    <property type="gene ID" value="ENSGMOG00000013135.2"/>
</dbReference>
<evidence type="ECO:0000313" key="5">
    <source>
        <dbReference type="Ensembl" id="ENSGMOP00000059204.1"/>
    </source>
</evidence>
<name>A0A8C5FT37_GADMO</name>
<dbReference type="Pfam" id="PF02201">
    <property type="entry name" value="SWIB"/>
    <property type="match status" value="1"/>
</dbReference>
<dbReference type="AlphaFoldDB" id="A0A8C5FT37"/>
<dbReference type="GO" id="GO:0005654">
    <property type="term" value="C:nucleoplasm"/>
    <property type="evidence" value="ECO:0007669"/>
    <property type="project" value="UniProtKB-ARBA"/>
</dbReference>
<dbReference type="SMART" id="SM00151">
    <property type="entry name" value="SWIB"/>
    <property type="match status" value="1"/>
</dbReference>
<dbReference type="InterPro" id="IPR038041">
    <property type="entry name" value="SMARCD1_SWIB_dom"/>
</dbReference>
<keyword evidence="2" id="KW-0597">Phosphoprotein</keyword>
<dbReference type="InterPro" id="IPR019835">
    <property type="entry name" value="SWIB_domain"/>
</dbReference>
<organism evidence="5 6">
    <name type="scientific">Gadus morhua</name>
    <name type="common">Atlantic cod</name>
    <dbReference type="NCBI Taxonomy" id="8049"/>
    <lineage>
        <taxon>Eukaryota</taxon>
        <taxon>Metazoa</taxon>
        <taxon>Chordata</taxon>
        <taxon>Craniata</taxon>
        <taxon>Vertebrata</taxon>
        <taxon>Euteleostomi</taxon>
        <taxon>Actinopterygii</taxon>
        <taxon>Neopterygii</taxon>
        <taxon>Teleostei</taxon>
        <taxon>Neoteleostei</taxon>
        <taxon>Acanthomorphata</taxon>
        <taxon>Zeiogadaria</taxon>
        <taxon>Gadariae</taxon>
        <taxon>Gadiformes</taxon>
        <taxon>Gadoidei</taxon>
        <taxon>Gadidae</taxon>
        <taxon>Gadus</taxon>
    </lineage>
</organism>
<protein>
    <submittedName>
        <fullName evidence="5">SWI/SNF related BAF chromatin remodeling complex subunit D1</fullName>
    </submittedName>
</protein>
<accession>A0A8C5FT37</accession>
<keyword evidence="6" id="KW-1185">Reference proteome</keyword>
<evidence type="ECO:0000256" key="2">
    <source>
        <dbReference type="ARBA" id="ARBA00022553"/>
    </source>
</evidence>
<evidence type="ECO:0000256" key="3">
    <source>
        <dbReference type="SAM" id="MobiDB-lite"/>
    </source>
</evidence>
<feature type="domain" description="DM2" evidence="4">
    <location>
        <begin position="206"/>
        <end position="283"/>
    </location>
</feature>
<dbReference type="Proteomes" id="UP000694546">
    <property type="component" value="Chromosome 13"/>
</dbReference>
<dbReference type="PANTHER" id="PTHR13844">
    <property type="entry name" value="SWI/SNF-RELATED MATRIX-ASSOCIATED ACTIN-DEPENDENT REGULATOR OF CHROMATIN SUBFAMILY D"/>
    <property type="match status" value="1"/>
</dbReference>
<proteinExistence type="inferred from homology"/>
<dbReference type="SUPFAM" id="SSF47592">
    <property type="entry name" value="SWIB/MDM2 domain"/>
    <property type="match status" value="1"/>
</dbReference>
<evidence type="ECO:0000313" key="6">
    <source>
        <dbReference type="Proteomes" id="UP000694546"/>
    </source>
</evidence>
<feature type="compositionally biased region" description="Low complexity" evidence="3">
    <location>
        <begin position="75"/>
        <end position="87"/>
    </location>
</feature>
<gene>
    <name evidence="5" type="primary">smarcd1</name>
</gene>
<dbReference type="FunFam" id="1.10.245.10:FF:000001">
    <property type="entry name" value="SWI/SNF-related matrix-associated regulator of chromatin subfamily D member 3 isoform 1"/>
    <property type="match status" value="1"/>
</dbReference>
<dbReference type="PROSITE" id="PS51925">
    <property type="entry name" value="SWIB_MDM2"/>
    <property type="match status" value="1"/>
</dbReference>